<gene>
    <name evidence="1" type="ORF">CR513_11647</name>
</gene>
<protein>
    <submittedName>
        <fullName evidence="1">Uncharacterized protein</fullName>
    </submittedName>
</protein>
<reference evidence="1" key="1">
    <citation type="submission" date="2018-05" db="EMBL/GenBank/DDBJ databases">
        <title>Draft genome of Mucuna pruriens seed.</title>
        <authorList>
            <person name="Nnadi N.E."/>
            <person name="Vos R."/>
            <person name="Hasami M.H."/>
            <person name="Devisetty U.K."/>
            <person name="Aguiy J.C."/>
        </authorList>
    </citation>
    <scope>NUCLEOTIDE SEQUENCE [LARGE SCALE GENOMIC DNA]</scope>
    <source>
        <strain evidence="1">JCA_2017</strain>
    </source>
</reference>
<accession>A0A371HPH4</accession>
<dbReference type="AlphaFoldDB" id="A0A371HPH4"/>
<evidence type="ECO:0000313" key="1">
    <source>
        <dbReference type="EMBL" id="RDY04622.1"/>
    </source>
</evidence>
<dbReference type="EMBL" id="QJKJ01002047">
    <property type="protein sequence ID" value="RDY04622.1"/>
    <property type="molecule type" value="Genomic_DNA"/>
</dbReference>
<dbReference type="Proteomes" id="UP000257109">
    <property type="component" value="Unassembled WGS sequence"/>
</dbReference>
<feature type="non-terminal residue" evidence="1">
    <location>
        <position position="1"/>
    </location>
</feature>
<sequence length="81" mass="8989">MDGYARVLIWVFPILGRDGVLLLGHGLTSIDVTLLENHGRIAKYEVHGAINVTFTEELTWYTTAWSAPTRRATAWCFAGPA</sequence>
<organism evidence="1 2">
    <name type="scientific">Mucuna pruriens</name>
    <name type="common">Velvet bean</name>
    <name type="synonym">Dolichos pruriens</name>
    <dbReference type="NCBI Taxonomy" id="157652"/>
    <lineage>
        <taxon>Eukaryota</taxon>
        <taxon>Viridiplantae</taxon>
        <taxon>Streptophyta</taxon>
        <taxon>Embryophyta</taxon>
        <taxon>Tracheophyta</taxon>
        <taxon>Spermatophyta</taxon>
        <taxon>Magnoliopsida</taxon>
        <taxon>eudicotyledons</taxon>
        <taxon>Gunneridae</taxon>
        <taxon>Pentapetalae</taxon>
        <taxon>rosids</taxon>
        <taxon>fabids</taxon>
        <taxon>Fabales</taxon>
        <taxon>Fabaceae</taxon>
        <taxon>Papilionoideae</taxon>
        <taxon>50 kb inversion clade</taxon>
        <taxon>NPAAA clade</taxon>
        <taxon>indigoferoid/millettioid clade</taxon>
        <taxon>Phaseoleae</taxon>
        <taxon>Mucuna</taxon>
    </lineage>
</organism>
<comment type="caution">
    <text evidence="1">The sequence shown here is derived from an EMBL/GenBank/DDBJ whole genome shotgun (WGS) entry which is preliminary data.</text>
</comment>
<proteinExistence type="predicted"/>
<keyword evidence="2" id="KW-1185">Reference proteome</keyword>
<name>A0A371HPH4_MUCPR</name>
<evidence type="ECO:0000313" key="2">
    <source>
        <dbReference type="Proteomes" id="UP000257109"/>
    </source>
</evidence>